<organism evidence="1 2">
    <name type="scientific">Coleofasciculus chthonoplastes PCC 7420</name>
    <dbReference type="NCBI Taxonomy" id="118168"/>
    <lineage>
        <taxon>Bacteria</taxon>
        <taxon>Bacillati</taxon>
        <taxon>Cyanobacteriota</taxon>
        <taxon>Cyanophyceae</taxon>
        <taxon>Coleofasciculales</taxon>
        <taxon>Coleofasciculaceae</taxon>
        <taxon>Coleofasciculus</taxon>
    </lineage>
</organism>
<dbReference type="EMBL" id="DS989842">
    <property type="protein sequence ID" value="EDX78032.1"/>
    <property type="molecule type" value="Genomic_DNA"/>
</dbReference>
<name>B4VIL7_9CYAN</name>
<keyword evidence="2" id="KW-1185">Reference proteome</keyword>
<evidence type="ECO:0000313" key="1">
    <source>
        <dbReference type="EMBL" id="EDX78032.1"/>
    </source>
</evidence>
<dbReference type="STRING" id="118168.MC7420_7770"/>
<reference evidence="1 2" key="1">
    <citation type="submission" date="2008-07" db="EMBL/GenBank/DDBJ databases">
        <authorList>
            <person name="Tandeau de Marsac N."/>
            <person name="Ferriera S."/>
            <person name="Johnson J."/>
            <person name="Kravitz S."/>
            <person name="Beeson K."/>
            <person name="Sutton G."/>
            <person name="Rogers Y.-H."/>
            <person name="Friedman R."/>
            <person name="Frazier M."/>
            <person name="Venter J.C."/>
        </authorList>
    </citation>
    <scope>NUCLEOTIDE SEQUENCE [LARGE SCALE GENOMIC DNA]</scope>
    <source>
        <strain evidence="1 2">PCC 7420</strain>
    </source>
</reference>
<accession>B4VIL7</accession>
<gene>
    <name evidence="1" type="ORF">MC7420_7770</name>
</gene>
<sequence>MKALIGSKNGFPPWCGIPSTLMQQARLRIDGCDRTPYNCQ</sequence>
<dbReference type="AlphaFoldDB" id="B4VIL7"/>
<evidence type="ECO:0000313" key="2">
    <source>
        <dbReference type="Proteomes" id="UP000003835"/>
    </source>
</evidence>
<proteinExistence type="predicted"/>
<protein>
    <submittedName>
        <fullName evidence="1">Uncharacterized protein</fullName>
    </submittedName>
</protein>
<dbReference type="HOGENOM" id="CLU_3287905_0_0_3"/>
<dbReference type="RefSeq" id="WP_006098468.1">
    <property type="nucleotide sequence ID" value="NZ_DS989842.1"/>
</dbReference>
<dbReference type="Proteomes" id="UP000003835">
    <property type="component" value="Unassembled WGS sequence"/>
</dbReference>